<evidence type="ECO:0000313" key="4">
    <source>
        <dbReference type="Proteomes" id="UP001501586"/>
    </source>
</evidence>
<evidence type="ECO:0000259" key="2">
    <source>
        <dbReference type="SMART" id="SM00226"/>
    </source>
</evidence>
<dbReference type="Pfam" id="PF01451">
    <property type="entry name" value="LMWPc"/>
    <property type="match status" value="1"/>
</dbReference>
<name>A0ABP8EHP1_9MICO</name>
<dbReference type="InterPro" id="IPR023485">
    <property type="entry name" value="Ptyr_pPase"/>
</dbReference>
<keyword evidence="1" id="KW-0059">Arsenical resistance</keyword>
<dbReference type="SUPFAM" id="SSF52788">
    <property type="entry name" value="Phosphotyrosine protein phosphatases I"/>
    <property type="match status" value="1"/>
</dbReference>
<proteinExistence type="predicted"/>
<dbReference type="EMBL" id="BAABAZ010000004">
    <property type="protein sequence ID" value="GAA4283457.1"/>
    <property type="molecule type" value="Genomic_DNA"/>
</dbReference>
<dbReference type="Gene3D" id="3.40.50.2300">
    <property type="match status" value="1"/>
</dbReference>
<dbReference type="Proteomes" id="UP001501586">
    <property type="component" value="Unassembled WGS sequence"/>
</dbReference>
<dbReference type="Gene3D" id="1.10.8.1060">
    <property type="entry name" value="Corynebacterium glutamicum thioredoxin-dependent arsenate reductase, N-terminal domain"/>
    <property type="match status" value="1"/>
</dbReference>
<dbReference type="Pfam" id="PF21234">
    <property type="entry name" value="Phosphatase-like_N"/>
    <property type="match status" value="1"/>
</dbReference>
<dbReference type="InterPro" id="IPR048716">
    <property type="entry name" value="Phosphatase-like_N"/>
</dbReference>
<evidence type="ECO:0000313" key="3">
    <source>
        <dbReference type="EMBL" id="GAA4283457.1"/>
    </source>
</evidence>
<organism evidence="3 4">
    <name type="scientific">Brevibacterium daeguense</name>
    <dbReference type="NCBI Taxonomy" id="909936"/>
    <lineage>
        <taxon>Bacteria</taxon>
        <taxon>Bacillati</taxon>
        <taxon>Actinomycetota</taxon>
        <taxon>Actinomycetes</taxon>
        <taxon>Micrococcales</taxon>
        <taxon>Brevibacteriaceae</taxon>
        <taxon>Brevibacterium</taxon>
    </lineage>
</organism>
<gene>
    <name evidence="3" type="ORF">GCM10022261_09880</name>
</gene>
<keyword evidence="4" id="KW-1185">Reference proteome</keyword>
<dbReference type="SMART" id="SM00226">
    <property type="entry name" value="LMWPc"/>
    <property type="match status" value="1"/>
</dbReference>
<dbReference type="PANTHER" id="PTHR43428:SF1">
    <property type="entry name" value="ARSENATE REDUCTASE"/>
    <property type="match status" value="1"/>
</dbReference>
<sequence length="259" mass="28848">MTETQQTRAHALRALHAKHPAHPLHARRAPDPDTAVTPLNLHVLEQVVESLSREYEGMFSPETVERYVFESYSSLARTAKVDTFLGILTEHFANDRLRALAKSQGKIAKLVPHVLFVCAPNIGRSQMAAALLAHAAGDAVEVRSAGITPGTRVHPLTAEVLRERGVELTKSYPKPLTDDIVRATDYVVTIGHDNACPIYPDKRYLDWDIAGPDVEHLDDVRIEEVRGIVDQIEAHVHQLWAEIREQSRATEDEQARTAV</sequence>
<dbReference type="InterPro" id="IPR036196">
    <property type="entry name" value="Ptyr_pPase_sf"/>
</dbReference>
<dbReference type="PANTHER" id="PTHR43428">
    <property type="entry name" value="ARSENATE REDUCTASE"/>
    <property type="match status" value="1"/>
</dbReference>
<accession>A0ABP8EHP1</accession>
<feature type="domain" description="Phosphotyrosine protein phosphatase I" evidence="2">
    <location>
        <begin position="112"/>
        <end position="242"/>
    </location>
</feature>
<protein>
    <submittedName>
        <fullName evidence="3">Arsenate reductase ArsC</fullName>
    </submittedName>
</protein>
<dbReference type="NCBIfam" id="NF046112">
    <property type="entry name" value="MSMEG_6209_Nter"/>
    <property type="match status" value="1"/>
</dbReference>
<dbReference type="RefSeq" id="WP_236863516.1">
    <property type="nucleotide sequence ID" value="NZ_BAABAZ010000004.1"/>
</dbReference>
<comment type="caution">
    <text evidence="3">The sequence shown here is derived from an EMBL/GenBank/DDBJ whole genome shotgun (WGS) entry which is preliminary data.</text>
</comment>
<reference evidence="4" key="1">
    <citation type="journal article" date="2019" name="Int. J. Syst. Evol. Microbiol.">
        <title>The Global Catalogue of Microorganisms (GCM) 10K type strain sequencing project: providing services to taxonomists for standard genome sequencing and annotation.</title>
        <authorList>
            <consortium name="The Broad Institute Genomics Platform"/>
            <consortium name="The Broad Institute Genome Sequencing Center for Infectious Disease"/>
            <person name="Wu L."/>
            <person name="Ma J."/>
        </authorList>
    </citation>
    <scope>NUCLEOTIDE SEQUENCE [LARGE SCALE GENOMIC DNA]</scope>
    <source>
        <strain evidence="4">JCM 17458</strain>
    </source>
</reference>
<evidence type="ECO:0000256" key="1">
    <source>
        <dbReference type="ARBA" id="ARBA00022849"/>
    </source>
</evidence>